<feature type="transmembrane region" description="Helical" evidence="6">
    <location>
        <begin position="59"/>
        <end position="80"/>
    </location>
</feature>
<keyword evidence="3 6" id="KW-1133">Transmembrane helix</keyword>
<dbReference type="GO" id="GO:0004930">
    <property type="term" value="F:G protein-coupled receptor activity"/>
    <property type="evidence" value="ECO:0007669"/>
    <property type="project" value="UniProtKB-KW"/>
</dbReference>
<evidence type="ECO:0000256" key="3">
    <source>
        <dbReference type="ARBA" id="ARBA00022989"/>
    </source>
</evidence>
<evidence type="ECO:0000256" key="2">
    <source>
        <dbReference type="ARBA" id="ARBA00022692"/>
    </source>
</evidence>
<dbReference type="AlphaFoldDB" id="A0A8T1LX75"/>
<keyword evidence="5" id="KW-0675">Receptor</keyword>
<name>A0A8T1LX75_CLOSI</name>
<gene>
    <name evidence="8" type="ORF">CSKR_202211</name>
</gene>
<feature type="transmembrane region" description="Helical" evidence="6">
    <location>
        <begin position="332"/>
        <end position="354"/>
    </location>
</feature>
<evidence type="ECO:0000256" key="1">
    <source>
        <dbReference type="ARBA" id="ARBA00004370"/>
    </source>
</evidence>
<dbReference type="Pfam" id="PF00001">
    <property type="entry name" value="7tm_1"/>
    <property type="match status" value="1"/>
</dbReference>
<feature type="domain" description="G-protein coupled receptors family 1 profile" evidence="7">
    <location>
        <begin position="40"/>
        <end position="351"/>
    </location>
</feature>
<evidence type="ECO:0000313" key="8">
    <source>
        <dbReference type="EMBL" id="KAG5441480.1"/>
    </source>
</evidence>
<dbReference type="Gene3D" id="1.20.1070.10">
    <property type="entry name" value="Rhodopsin 7-helix transmembrane proteins"/>
    <property type="match status" value="1"/>
</dbReference>
<feature type="transmembrane region" description="Helical" evidence="6">
    <location>
        <begin position="154"/>
        <end position="175"/>
    </location>
</feature>
<accession>A0A8T1LX75</accession>
<dbReference type="PRINTS" id="PR00237">
    <property type="entry name" value="GPCRRHODOPSN"/>
</dbReference>
<dbReference type="InterPro" id="IPR000276">
    <property type="entry name" value="GPCR_Rhodpsn"/>
</dbReference>
<evidence type="ECO:0000259" key="7">
    <source>
        <dbReference type="PROSITE" id="PS50262"/>
    </source>
</evidence>
<keyword evidence="2 5" id="KW-0812">Transmembrane</keyword>
<evidence type="ECO:0000256" key="5">
    <source>
        <dbReference type="RuleBase" id="RU000688"/>
    </source>
</evidence>
<dbReference type="CDD" id="cd14978">
    <property type="entry name" value="7tmA_FMRFamide_R-like"/>
    <property type="match status" value="1"/>
</dbReference>
<proteinExistence type="inferred from homology"/>
<evidence type="ECO:0000256" key="6">
    <source>
        <dbReference type="SAM" id="Phobius"/>
    </source>
</evidence>
<comment type="caution">
    <text evidence="8">The sequence shown here is derived from an EMBL/GenBank/DDBJ whole genome shotgun (WGS) entry which is preliminary data.</text>
</comment>
<keyword evidence="5" id="KW-0297">G-protein coupled receptor</keyword>
<evidence type="ECO:0000256" key="4">
    <source>
        <dbReference type="ARBA" id="ARBA00023136"/>
    </source>
</evidence>
<reference evidence="8 9" key="2">
    <citation type="journal article" date="2021" name="Genomics">
        <title>High-quality reference genome for Clonorchis sinensis.</title>
        <authorList>
            <person name="Young N.D."/>
            <person name="Stroehlein A.J."/>
            <person name="Kinkar L."/>
            <person name="Wang T."/>
            <person name="Sohn W.M."/>
            <person name="Chang B.C.H."/>
            <person name="Kaur P."/>
            <person name="Weisz D."/>
            <person name="Dudchenko O."/>
            <person name="Aiden E.L."/>
            <person name="Korhonen P.K."/>
            <person name="Gasser R.B."/>
        </authorList>
    </citation>
    <scope>NUCLEOTIDE SEQUENCE [LARGE SCALE GENOMIC DNA]</scope>
    <source>
        <strain evidence="8">Cs-k2</strain>
    </source>
</reference>
<dbReference type="PANTHER" id="PTHR46641:SF25">
    <property type="entry name" value="CNMAMIDE RECEPTOR-RELATED"/>
    <property type="match status" value="1"/>
</dbReference>
<comment type="subcellular location">
    <subcellularLocation>
        <location evidence="1">Membrane</location>
    </subcellularLocation>
</comment>
<feature type="transmembrane region" description="Helical" evidence="6">
    <location>
        <begin position="22"/>
        <end position="47"/>
    </location>
</feature>
<sequence length="451" mass="51575">MSGASCDISETSSSIPVPSQPVLLFMLIAYPILTIVGSIGNLLSAFILHPFRTHVSGHVYLACLAIFDTLSLIFNLISFWNMLILKRFLIEKNDLQAVHDIDRLFGSKGVCEIRVYLSFTVRMWSVWTVVILTTERFLLILFPLRFQKFLSPKVAWITIGCSTFLIGLISLPWLFSFSYVAQKDCSTAEASGSSISLCKPEFTFLVCRVIEIPLMTLIPGIILLVENMKISATLSDRRRMWLRVTNHRENSLRKVSASNVSTDSHAFEPGNLMAQSHIEARRSERQLTIRLFLVSMVFWVLSVPSFIMIATQTILELTGYRQVYLSWPMADAYYISTFLFILNLSINFIIYCAVGSTFRKAFRALITCHWKQFTRLRDIICRDLVELTEHSDAPEHVVQRVQRMDEERPRQADGCNNELQLKSLTITQRSCTRKPSRCNSFALRRNKPVSL</sequence>
<dbReference type="SUPFAM" id="SSF81321">
    <property type="entry name" value="Family A G protein-coupled receptor-like"/>
    <property type="match status" value="1"/>
</dbReference>
<dbReference type="Proteomes" id="UP000286415">
    <property type="component" value="Unassembled WGS sequence"/>
</dbReference>
<organism evidence="8 9">
    <name type="scientific">Clonorchis sinensis</name>
    <name type="common">Chinese liver fluke</name>
    <dbReference type="NCBI Taxonomy" id="79923"/>
    <lineage>
        <taxon>Eukaryota</taxon>
        <taxon>Metazoa</taxon>
        <taxon>Spiralia</taxon>
        <taxon>Lophotrochozoa</taxon>
        <taxon>Platyhelminthes</taxon>
        <taxon>Trematoda</taxon>
        <taxon>Digenea</taxon>
        <taxon>Opisthorchiida</taxon>
        <taxon>Opisthorchiata</taxon>
        <taxon>Opisthorchiidae</taxon>
        <taxon>Clonorchis</taxon>
    </lineage>
</organism>
<feature type="transmembrane region" description="Helical" evidence="6">
    <location>
        <begin position="291"/>
        <end position="312"/>
    </location>
</feature>
<evidence type="ECO:0000313" key="9">
    <source>
        <dbReference type="Proteomes" id="UP000286415"/>
    </source>
</evidence>
<feature type="transmembrane region" description="Helical" evidence="6">
    <location>
        <begin position="124"/>
        <end position="142"/>
    </location>
</feature>
<dbReference type="InterPro" id="IPR052954">
    <property type="entry name" value="GPCR-Ligand_Int"/>
</dbReference>
<dbReference type="PROSITE" id="PS00237">
    <property type="entry name" value="G_PROTEIN_RECEP_F1_1"/>
    <property type="match status" value="1"/>
</dbReference>
<comment type="similarity">
    <text evidence="5">Belongs to the G-protein coupled receptor 1 family.</text>
</comment>
<keyword evidence="4 6" id="KW-0472">Membrane</keyword>
<dbReference type="PROSITE" id="PS50262">
    <property type="entry name" value="G_PROTEIN_RECEP_F1_2"/>
    <property type="match status" value="1"/>
</dbReference>
<dbReference type="GO" id="GO:0016020">
    <property type="term" value="C:membrane"/>
    <property type="evidence" value="ECO:0007669"/>
    <property type="project" value="UniProtKB-SubCell"/>
</dbReference>
<dbReference type="InterPro" id="IPR017452">
    <property type="entry name" value="GPCR_Rhodpsn_7TM"/>
</dbReference>
<dbReference type="OrthoDB" id="6241226at2759"/>
<dbReference type="PANTHER" id="PTHR46641">
    <property type="entry name" value="FMRFAMIDE RECEPTOR-RELATED"/>
    <property type="match status" value="1"/>
</dbReference>
<keyword evidence="5" id="KW-0807">Transducer</keyword>
<reference evidence="8 9" key="1">
    <citation type="journal article" date="2018" name="Biotechnol. Adv.">
        <title>Improved genomic resources and new bioinformatic workflow for the carcinogenic parasite Clonorchis sinensis: Biotechnological implications.</title>
        <authorList>
            <person name="Wang D."/>
            <person name="Korhonen P.K."/>
            <person name="Gasser R.B."/>
            <person name="Young N.D."/>
        </authorList>
    </citation>
    <scope>NUCLEOTIDE SEQUENCE [LARGE SCALE GENOMIC DNA]</scope>
    <source>
        <strain evidence="8">Cs-k2</strain>
    </source>
</reference>
<protein>
    <recommendedName>
        <fullName evidence="7">G-protein coupled receptors family 1 profile domain-containing protein</fullName>
    </recommendedName>
</protein>
<keyword evidence="9" id="KW-1185">Reference proteome</keyword>
<dbReference type="EMBL" id="NIRI02000077">
    <property type="protein sequence ID" value="KAG5441480.1"/>
    <property type="molecule type" value="Genomic_DNA"/>
</dbReference>